<evidence type="ECO:0000313" key="3">
    <source>
        <dbReference type="Proteomes" id="UP001240150"/>
    </source>
</evidence>
<dbReference type="Proteomes" id="UP001240150">
    <property type="component" value="Chromosome"/>
</dbReference>
<evidence type="ECO:0000313" key="2">
    <source>
        <dbReference type="EMBL" id="WIM99547.1"/>
    </source>
</evidence>
<dbReference type="SUPFAM" id="SSF55729">
    <property type="entry name" value="Acyl-CoA N-acyltransferases (Nat)"/>
    <property type="match status" value="1"/>
</dbReference>
<organism evidence="2 3">
    <name type="scientific">Actinoplanes oblitus</name>
    <dbReference type="NCBI Taxonomy" id="3040509"/>
    <lineage>
        <taxon>Bacteria</taxon>
        <taxon>Bacillati</taxon>
        <taxon>Actinomycetota</taxon>
        <taxon>Actinomycetes</taxon>
        <taxon>Micromonosporales</taxon>
        <taxon>Micromonosporaceae</taxon>
        <taxon>Actinoplanes</taxon>
    </lineage>
</organism>
<keyword evidence="3" id="KW-1185">Reference proteome</keyword>
<dbReference type="RefSeq" id="WP_284920985.1">
    <property type="nucleotide sequence ID" value="NZ_CP126980.1"/>
</dbReference>
<name>A0ABY8WQ10_9ACTN</name>
<protein>
    <submittedName>
        <fullName evidence="2">GNAT family N-acetyltransferase</fullName>
    </submittedName>
</protein>
<accession>A0ABY8WQ10</accession>
<gene>
    <name evidence="2" type="ORF">ACTOB_003205</name>
</gene>
<dbReference type="InterPro" id="IPR000182">
    <property type="entry name" value="GNAT_dom"/>
</dbReference>
<proteinExistence type="predicted"/>
<dbReference type="Pfam" id="PF00583">
    <property type="entry name" value="Acetyltransf_1"/>
    <property type="match status" value="1"/>
</dbReference>
<sequence>MEITTWYLEQTDAAEIKAGAAPGLPVDVVRAEIPSPELSRFLYTAVGGDWSWTDRLPWTRQQWQDHLDRPGLETWVGYVRGTPAGYFELDGTRPGAVEIVYFGLLPAFIGKRLGGFLLTTALEKSWSLPARWPALPAAERVWLHTCSLDSPIALANYRARGLRVYRTETEPAPVSGETPGPATEPLVLPTFRDRFGSSSM</sequence>
<dbReference type="Gene3D" id="3.40.630.30">
    <property type="match status" value="1"/>
</dbReference>
<dbReference type="EMBL" id="CP126980">
    <property type="protein sequence ID" value="WIM99547.1"/>
    <property type="molecule type" value="Genomic_DNA"/>
</dbReference>
<feature type="domain" description="N-acetyltransferase" evidence="1">
    <location>
        <begin position="50"/>
        <end position="125"/>
    </location>
</feature>
<evidence type="ECO:0000259" key="1">
    <source>
        <dbReference type="Pfam" id="PF00583"/>
    </source>
</evidence>
<dbReference type="InterPro" id="IPR016181">
    <property type="entry name" value="Acyl_CoA_acyltransferase"/>
</dbReference>
<reference evidence="2 3" key="1">
    <citation type="submission" date="2023-06" db="EMBL/GenBank/DDBJ databases">
        <authorList>
            <person name="Yushchuk O."/>
            <person name="Binda E."/>
            <person name="Ruckert-Reed C."/>
            <person name="Fedorenko V."/>
            <person name="Kalinowski J."/>
            <person name="Marinelli F."/>
        </authorList>
    </citation>
    <scope>NUCLEOTIDE SEQUENCE [LARGE SCALE GENOMIC DNA]</scope>
    <source>
        <strain evidence="2 3">NRRL 3884</strain>
    </source>
</reference>